<name>A0A9W9KR92_9EURO</name>
<proteinExistence type="predicted"/>
<dbReference type="OrthoDB" id="47375at2759"/>
<evidence type="ECO:0000313" key="3">
    <source>
        <dbReference type="Proteomes" id="UP001149165"/>
    </source>
</evidence>
<comment type="caution">
    <text evidence="2">The sequence shown here is derived from an EMBL/GenBank/DDBJ whole genome shotgun (WGS) entry which is preliminary data.</text>
</comment>
<evidence type="ECO:0000313" key="2">
    <source>
        <dbReference type="EMBL" id="KAJ5116432.1"/>
    </source>
</evidence>
<gene>
    <name evidence="2" type="ORF">N7456_000780</name>
</gene>
<evidence type="ECO:0000256" key="1">
    <source>
        <dbReference type="SAM" id="Phobius"/>
    </source>
</evidence>
<evidence type="ECO:0008006" key="4">
    <source>
        <dbReference type="Google" id="ProtNLM"/>
    </source>
</evidence>
<organism evidence="2 3">
    <name type="scientific">Penicillium angulare</name>
    <dbReference type="NCBI Taxonomy" id="116970"/>
    <lineage>
        <taxon>Eukaryota</taxon>
        <taxon>Fungi</taxon>
        <taxon>Dikarya</taxon>
        <taxon>Ascomycota</taxon>
        <taxon>Pezizomycotina</taxon>
        <taxon>Eurotiomycetes</taxon>
        <taxon>Eurotiomycetidae</taxon>
        <taxon>Eurotiales</taxon>
        <taxon>Aspergillaceae</taxon>
        <taxon>Penicillium</taxon>
    </lineage>
</organism>
<keyword evidence="1" id="KW-0472">Membrane</keyword>
<accession>A0A9W9KR92</accession>
<dbReference type="EMBL" id="JAPQKH010000001">
    <property type="protein sequence ID" value="KAJ5116432.1"/>
    <property type="molecule type" value="Genomic_DNA"/>
</dbReference>
<keyword evidence="1" id="KW-0812">Transmembrane</keyword>
<dbReference type="AlphaFoldDB" id="A0A9W9KR92"/>
<dbReference type="Proteomes" id="UP001149165">
    <property type="component" value="Unassembled WGS sequence"/>
</dbReference>
<sequence>MLIVPRQLLLPSICVFLIAIWLVISLLSSRSNYNEPGVSPSSILQVSGSAADNASNTTIGFEKILVLSHGPSWRTRGLAAAANLTGLQYTVPPQPPVHPELSAAFAKLGSDKGKDSPTPGGSRAWLAHLDLIKYVYQLNIQTALIIEDDTDWDVSLRTQMKSIASAIRNLTLTDDLEISPYGSDWDIIWIGHCGEFWDNGLETVLFDDISVCPHDKYYGWARDYMSRIPEGKRGVYWSSNPVCSFAYALTHEGARKVLELTGAGQGEAFDVKMMGECKIGNLKCISVVPEVIHQYFPAEGYGVKSLKDIGDGETPGTEDGRFESIKGSTENILFSARCQALWGETCIRQ</sequence>
<protein>
    <recommendedName>
        <fullName evidence="4">Glycosyltransferase family 25 protein</fullName>
    </recommendedName>
</protein>
<feature type="transmembrane region" description="Helical" evidence="1">
    <location>
        <begin position="7"/>
        <end position="27"/>
    </location>
</feature>
<reference evidence="2" key="1">
    <citation type="submission" date="2022-11" db="EMBL/GenBank/DDBJ databases">
        <authorList>
            <person name="Petersen C."/>
        </authorList>
    </citation>
    <scope>NUCLEOTIDE SEQUENCE</scope>
    <source>
        <strain evidence="2">IBT 30069</strain>
    </source>
</reference>
<keyword evidence="1" id="KW-1133">Transmembrane helix</keyword>
<keyword evidence="3" id="KW-1185">Reference proteome</keyword>
<reference evidence="2" key="2">
    <citation type="journal article" date="2023" name="IMA Fungus">
        <title>Comparative genomic study of the Penicillium genus elucidates a diverse pangenome and 15 lateral gene transfer events.</title>
        <authorList>
            <person name="Petersen C."/>
            <person name="Sorensen T."/>
            <person name="Nielsen M.R."/>
            <person name="Sondergaard T.E."/>
            <person name="Sorensen J.L."/>
            <person name="Fitzpatrick D.A."/>
            <person name="Frisvad J.C."/>
            <person name="Nielsen K.L."/>
        </authorList>
    </citation>
    <scope>NUCLEOTIDE SEQUENCE</scope>
    <source>
        <strain evidence="2">IBT 30069</strain>
    </source>
</reference>